<evidence type="ECO:0000313" key="1">
    <source>
        <dbReference type="EMBL" id="KAI3799681.1"/>
    </source>
</evidence>
<name>A0ACB9HWK2_9ASTR</name>
<evidence type="ECO:0000313" key="2">
    <source>
        <dbReference type="Proteomes" id="UP001056120"/>
    </source>
</evidence>
<reference evidence="1 2" key="2">
    <citation type="journal article" date="2022" name="Mol. Ecol. Resour.">
        <title>The genomes of chicory, endive, great burdock and yacon provide insights into Asteraceae paleo-polyploidization history and plant inulin production.</title>
        <authorList>
            <person name="Fan W."/>
            <person name="Wang S."/>
            <person name="Wang H."/>
            <person name="Wang A."/>
            <person name="Jiang F."/>
            <person name="Liu H."/>
            <person name="Zhao H."/>
            <person name="Xu D."/>
            <person name="Zhang Y."/>
        </authorList>
    </citation>
    <scope>NUCLEOTIDE SEQUENCE [LARGE SCALE GENOMIC DNA]</scope>
    <source>
        <strain evidence="2">cv. Yunnan</strain>
        <tissue evidence="1">Leaves</tissue>
    </source>
</reference>
<dbReference type="Proteomes" id="UP001056120">
    <property type="component" value="Linkage Group LG11"/>
</dbReference>
<dbReference type="EMBL" id="CM042028">
    <property type="protein sequence ID" value="KAI3799681.1"/>
    <property type="molecule type" value="Genomic_DNA"/>
</dbReference>
<protein>
    <submittedName>
        <fullName evidence="1">Uncharacterized protein</fullName>
    </submittedName>
</protein>
<sequence>MQTPLLGFPFLNLKPKHTPITRYSTPIFSKNRRFIREKVQNQRNFDCSNRWLGKIPITVYSSEGYHGTSHSASLKTPLVVLAKLLTLR</sequence>
<keyword evidence="2" id="KW-1185">Reference proteome</keyword>
<proteinExistence type="predicted"/>
<accession>A0ACB9HWK2</accession>
<comment type="caution">
    <text evidence="1">The sequence shown here is derived from an EMBL/GenBank/DDBJ whole genome shotgun (WGS) entry which is preliminary data.</text>
</comment>
<organism evidence="1 2">
    <name type="scientific">Smallanthus sonchifolius</name>
    <dbReference type="NCBI Taxonomy" id="185202"/>
    <lineage>
        <taxon>Eukaryota</taxon>
        <taxon>Viridiplantae</taxon>
        <taxon>Streptophyta</taxon>
        <taxon>Embryophyta</taxon>
        <taxon>Tracheophyta</taxon>
        <taxon>Spermatophyta</taxon>
        <taxon>Magnoliopsida</taxon>
        <taxon>eudicotyledons</taxon>
        <taxon>Gunneridae</taxon>
        <taxon>Pentapetalae</taxon>
        <taxon>asterids</taxon>
        <taxon>campanulids</taxon>
        <taxon>Asterales</taxon>
        <taxon>Asteraceae</taxon>
        <taxon>Asteroideae</taxon>
        <taxon>Heliantheae alliance</taxon>
        <taxon>Millerieae</taxon>
        <taxon>Smallanthus</taxon>
    </lineage>
</organism>
<reference evidence="2" key="1">
    <citation type="journal article" date="2022" name="Mol. Ecol. Resour.">
        <title>The genomes of chicory, endive, great burdock and yacon provide insights into Asteraceae palaeo-polyploidization history and plant inulin production.</title>
        <authorList>
            <person name="Fan W."/>
            <person name="Wang S."/>
            <person name="Wang H."/>
            <person name="Wang A."/>
            <person name="Jiang F."/>
            <person name="Liu H."/>
            <person name="Zhao H."/>
            <person name="Xu D."/>
            <person name="Zhang Y."/>
        </authorList>
    </citation>
    <scope>NUCLEOTIDE SEQUENCE [LARGE SCALE GENOMIC DNA]</scope>
    <source>
        <strain evidence="2">cv. Yunnan</strain>
    </source>
</reference>
<gene>
    <name evidence="1" type="ORF">L1987_34980</name>
</gene>